<dbReference type="SUPFAM" id="SSF53474">
    <property type="entry name" value="alpha/beta-Hydrolases"/>
    <property type="match status" value="1"/>
</dbReference>
<dbReference type="Gene3D" id="3.40.50.1820">
    <property type="entry name" value="alpha/beta hydrolase"/>
    <property type="match status" value="1"/>
</dbReference>
<accession>A0A238WU59</accession>
<keyword evidence="2" id="KW-0645">Protease</keyword>
<keyword evidence="3 5" id="KW-0732">Signal</keyword>
<name>A0A238WU59_9FLAO</name>
<dbReference type="Pfam" id="PF00326">
    <property type="entry name" value="Peptidase_S9"/>
    <property type="match status" value="1"/>
</dbReference>
<dbReference type="AlphaFoldDB" id="A0A238WU59"/>
<reference evidence="7 8" key="1">
    <citation type="submission" date="2017-06" db="EMBL/GenBank/DDBJ databases">
        <authorList>
            <person name="Kim H.J."/>
            <person name="Triplett B.A."/>
        </authorList>
    </citation>
    <scope>NUCLEOTIDE SEQUENCE [LARGE SCALE GENOMIC DNA]</scope>
    <source>
        <strain evidence="7 8">DSM 29150</strain>
    </source>
</reference>
<dbReference type="EMBL" id="FZNT01000004">
    <property type="protein sequence ID" value="SNR50035.1"/>
    <property type="molecule type" value="Genomic_DNA"/>
</dbReference>
<evidence type="ECO:0000256" key="5">
    <source>
        <dbReference type="SAM" id="SignalP"/>
    </source>
</evidence>
<dbReference type="Proteomes" id="UP000198384">
    <property type="component" value="Unassembled WGS sequence"/>
</dbReference>
<dbReference type="InterPro" id="IPR011042">
    <property type="entry name" value="6-blade_b-propeller_TolB-like"/>
</dbReference>
<feature type="signal peptide" evidence="5">
    <location>
        <begin position="1"/>
        <end position="20"/>
    </location>
</feature>
<dbReference type="PANTHER" id="PTHR42776:SF13">
    <property type="entry name" value="DIPEPTIDYL-PEPTIDASE 5"/>
    <property type="match status" value="1"/>
</dbReference>
<keyword evidence="4" id="KW-0378">Hydrolase</keyword>
<dbReference type="InterPro" id="IPR001375">
    <property type="entry name" value="Peptidase_S9_cat"/>
</dbReference>
<keyword evidence="8" id="KW-1185">Reference proteome</keyword>
<dbReference type="PANTHER" id="PTHR42776">
    <property type="entry name" value="SERINE PEPTIDASE S9 FAMILY MEMBER"/>
    <property type="match status" value="1"/>
</dbReference>
<evidence type="ECO:0000256" key="4">
    <source>
        <dbReference type="ARBA" id="ARBA00022801"/>
    </source>
</evidence>
<evidence type="ECO:0000313" key="7">
    <source>
        <dbReference type="EMBL" id="SNR50035.1"/>
    </source>
</evidence>
<protein>
    <submittedName>
        <fullName evidence="7">Dipeptidyl aminopeptidase/acylaminoacyl peptidase</fullName>
    </submittedName>
</protein>
<evidence type="ECO:0000256" key="3">
    <source>
        <dbReference type="ARBA" id="ARBA00022729"/>
    </source>
</evidence>
<dbReference type="InterPro" id="IPR029058">
    <property type="entry name" value="AB_hydrolase_fold"/>
</dbReference>
<feature type="domain" description="Peptidase S9 prolyl oligopeptidase catalytic" evidence="6">
    <location>
        <begin position="422"/>
        <end position="633"/>
    </location>
</feature>
<feature type="chain" id="PRO_5012918295" evidence="5">
    <location>
        <begin position="21"/>
        <end position="633"/>
    </location>
</feature>
<proteinExistence type="inferred from homology"/>
<dbReference type="SUPFAM" id="SSF82171">
    <property type="entry name" value="DPP6 N-terminal domain-like"/>
    <property type="match status" value="1"/>
</dbReference>
<evidence type="ECO:0000313" key="8">
    <source>
        <dbReference type="Proteomes" id="UP000198384"/>
    </source>
</evidence>
<sequence length="633" mass="71564">MMRSILLFFLFVLTINQMTAQKMMTPELLVQLGKVSGKGITKDTKNVIYTVSTYNLKTDTTTKKTFSIPLEGGSPTEIKDVSNLLVDTNISPDGSFKLTSKEVKLENVLGVDVHNDVPKSNVKIYNALNYRHWDTWSDGTFNHVFYGAVNASDYELIDIMPNEPYDSPQKPFGGSEDYCWGPDGKSILYVSKKLSGTAYATSTNTNIYEYNLVTKKTVNLTPDNKGYDTQPSFSSKGQLAWLQMKRDGYEADKNDIIVDIDGVQVNLTEGWDGTVNSFVWNEKGNAIYFIAPVDGTVQLFEIEISTKNKVPKQLTNGQFDVSGIVGQAKNTLVVNRRDMNHAVELYTYHLKSGELKQLTHVNDEVYNSIELSTVEKRMVTTTDGKEMVSWVIYPPNFDPSKKYPTLLYCQGGPQGALSQFYSFRWNFQIMAAHGYIVIAPNRRGMPGHGVEWNEQISKDYGGQNMKDYLAAIDDISKEEYVDTNRLGAVGASYGGFSVFYLAAIHNNRFKSFIAHDGMFNLRSMYGTTEELFFVNWDLGGPYWDTSNAAAQKTFEQFNPANFVSKWNTPILIIQGGKDYRVPIGQGLEAFQAAQLQGIKSRLLYFPEENHWVLNPQNSIVWQREFFKWLKETL</sequence>
<dbReference type="GO" id="GO:0006508">
    <property type="term" value="P:proteolysis"/>
    <property type="evidence" value="ECO:0007669"/>
    <property type="project" value="UniProtKB-KW"/>
</dbReference>
<evidence type="ECO:0000256" key="1">
    <source>
        <dbReference type="ARBA" id="ARBA00010040"/>
    </source>
</evidence>
<keyword evidence="7" id="KW-0031">Aminopeptidase</keyword>
<dbReference type="GO" id="GO:0004252">
    <property type="term" value="F:serine-type endopeptidase activity"/>
    <property type="evidence" value="ECO:0007669"/>
    <property type="project" value="TreeGrafter"/>
</dbReference>
<evidence type="ECO:0000259" key="6">
    <source>
        <dbReference type="Pfam" id="PF00326"/>
    </source>
</evidence>
<comment type="similarity">
    <text evidence="1">Belongs to the peptidase S9C family.</text>
</comment>
<evidence type="ECO:0000256" key="2">
    <source>
        <dbReference type="ARBA" id="ARBA00022670"/>
    </source>
</evidence>
<dbReference type="Gene3D" id="2.120.10.30">
    <property type="entry name" value="TolB, C-terminal domain"/>
    <property type="match status" value="1"/>
</dbReference>
<dbReference type="FunFam" id="3.40.50.1820:FF:000028">
    <property type="entry name" value="S9 family peptidase"/>
    <property type="match status" value="1"/>
</dbReference>
<organism evidence="7 8">
    <name type="scientific">Lutibacter agarilyticus</name>
    <dbReference type="NCBI Taxonomy" id="1109740"/>
    <lineage>
        <taxon>Bacteria</taxon>
        <taxon>Pseudomonadati</taxon>
        <taxon>Bacteroidota</taxon>
        <taxon>Flavobacteriia</taxon>
        <taxon>Flavobacteriales</taxon>
        <taxon>Flavobacteriaceae</taxon>
        <taxon>Lutibacter</taxon>
    </lineage>
</organism>
<gene>
    <name evidence="7" type="ORF">SAMN06265371_10425</name>
</gene>
<dbReference type="GO" id="GO:0004177">
    <property type="term" value="F:aminopeptidase activity"/>
    <property type="evidence" value="ECO:0007669"/>
    <property type="project" value="UniProtKB-KW"/>
</dbReference>